<reference evidence="3 4" key="1">
    <citation type="submission" date="2017-10" db="EMBL/GenBank/DDBJ databases">
        <title>Analysis of the genome sequences of Rhizobium populations associated to common bean (phaseolus vulgaris).</title>
        <authorList>
            <person name="Bustos P."/>
            <person name="Santamaria R.I."/>
            <person name="Miranda-Sanchez F."/>
            <person name="Perez-Carrascal O."/>
            <person name="Juarez S."/>
            <person name="Lozano L."/>
            <person name="Martinez-Flores I."/>
            <person name="Vinuesa P."/>
            <person name="Martinez-Romero E."/>
            <person name="Cevallos M.A."/>
            <person name="Romero D."/>
            <person name="Davila G."/>
            <person name="Gonzalez V."/>
        </authorList>
    </citation>
    <scope>NUCLEOTIDE SEQUENCE [LARGE SCALE GENOMIC DNA]</scope>
    <source>
        <strain evidence="3 4">NXT3</strain>
        <plasmid evidence="4">Plasmid psfrenxt3c</plasmid>
    </source>
</reference>
<protein>
    <submittedName>
        <fullName evidence="3">RES domain-containing protein</fullName>
    </submittedName>
</protein>
<dbReference type="InterPro" id="IPR014914">
    <property type="entry name" value="RES_dom"/>
</dbReference>
<proteinExistence type="predicted"/>
<evidence type="ECO:0000259" key="2">
    <source>
        <dbReference type="SMART" id="SM00953"/>
    </source>
</evidence>
<dbReference type="EMBL" id="CP024310">
    <property type="protein sequence ID" value="AUX80316.1"/>
    <property type="molecule type" value="Genomic_DNA"/>
</dbReference>
<dbReference type="Proteomes" id="UP000239340">
    <property type="component" value="Plasmid pSfreNXT3c"/>
</dbReference>
<dbReference type="Pfam" id="PF08808">
    <property type="entry name" value="RES"/>
    <property type="match status" value="1"/>
</dbReference>
<feature type="domain" description="RES" evidence="2">
    <location>
        <begin position="39"/>
        <end position="170"/>
    </location>
</feature>
<feature type="compositionally biased region" description="Polar residues" evidence="1">
    <location>
        <begin position="1"/>
        <end position="19"/>
    </location>
</feature>
<dbReference type="AlphaFoldDB" id="A0A2L0HFQ8"/>
<keyword evidence="3" id="KW-0614">Plasmid</keyword>
<accession>A0A2L0HFQ8</accession>
<geneLocation type="plasmid" evidence="4">
    <name>psfrenxt3c</name>
</geneLocation>
<sequence length="187" mass="20843">MRRSVSGSPPASRSDQEQMSPAEPMTLWRAFVPRWAHMPLSGEGAARFGGRWNPVGTPTIYAARELSTAWAEYNQGFVQHPALIVQLELRDAKLADLTSGDVLAELRLEEAIHRCEWRDALDRGSMPQTHKTRADLLKRGYDGVIYPSYMSPGGTCVALWRWNGRSGAQLDVIDPEGRLPKSPASWL</sequence>
<feature type="region of interest" description="Disordered" evidence="1">
    <location>
        <begin position="1"/>
        <end position="23"/>
    </location>
</feature>
<gene>
    <name evidence="3" type="ORF">NXT3_PC01160</name>
</gene>
<evidence type="ECO:0000313" key="3">
    <source>
        <dbReference type="EMBL" id="AUX80316.1"/>
    </source>
</evidence>
<evidence type="ECO:0000256" key="1">
    <source>
        <dbReference type="SAM" id="MobiDB-lite"/>
    </source>
</evidence>
<evidence type="ECO:0000313" key="4">
    <source>
        <dbReference type="Proteomes" id="UP000239340"/>
    </source>
</evidence>
<organism evidence="3 4">
    <name type="scientific">Rhizobium fredii</name>
    <name type="common">Sinorhizobium fredii</name>
    <dbReference type="NCBI Taxonomy" id="380"/>
    <lineage>
        <taxon>Bacteria</taxon>
        <taxon>Pseudomonadati</taxon>
        <taxon>Pseudomonadota</taxon>
        <taxon>Alphaproteobacteria</taxon>
        <taxon>Hyphomicrobiales</taxon>
        <taxon>Rhizobiaceae</taxon>
        <taxon>Sinorhizobium/Ensifer group</taxon>
        <taxon>Sinorhizobium</taxon>
    </lineage>
</organism>
<name>A0A2L0HFQ8_RHIFR</name>
<dbReference type="SMART" id="SM00953">
    <property type="entry name" value="RES"/>
    <property type="match status" value="1"/>
</dbReference>